<dbReference type="STRING" id="1076935.U4LWA5"/>
<evidence type="ECO:0000259" key="4">
    <source>
        <dbReference type="Pfam" id="PF00808"/>
    </source>
</evidence>
<proteinExistence type="predicted"/>
<organism evidence="5 6">
    <name type="scientific">Pyronema omphalodes (strain CBS 100304)</name>
    <name type="common">Pyronema confluens</name>
    <dbReference type="NCBI Taxonomy" id="1076935"/>
    <lineage>
        <taxon>Eukaryota</taxon>
        <taxon>Fungi</taxon>
        <taxon>Dikarya</taxon>
        <taxon>Ascomycota</taxon>
        <taxon>Pezizomycotina</taxon>
        <taxon>Pezizomycetes</taxon>
        <taxon>Pezizales</taxon>
        <taxon>Pyronemataceae</taxon>
        <taxon>Pyronema</taxon>
    </lineage>
</organism>
<feature type="compositionally biased region" description="Basic and acidic residues" evidence="3">
    <location>
        <begin position="170"/>
        <end position="198"/>
    </location>
</feature>
<dbReference type="GO" id="GO:0006261">
    <property type="term" value="P:DNA-templated DNA replication"/>
    <property type="evidence" value="ECO:0007669"/>
    <property type="project" value="TreeGrafter"/>
</dbReference>
<dbReference type="CDD" id="cd23645">
    <property type="entry name" value="HFD_Dpb3-like"/>
    <property type="match status" value="1"/>
</dbReference>
<feature type="compositionally biased region" description="Basic and acidic residues" evidence="3">
    <location>
        <begin position="147"/>
        <end position="163"/>
    </location>
</feature>
<dbReference type="PANTHER" id="PTHR10252:SF54">
    <property type="entry name" value="CHROMATIN ACCESSIBILITY COMPLEX PROTEIN 1"/>
    <property type="match status" value="1"/>
</dbReference>
<dbReference type="Proteomes" id="UP000018144">
    <property type="component" value="Unassembled WGS sequence"/>
</dbReference>
<dbReference type="OrthoDB" id="636685at2759"/>
<dbReference type="InterPro" id="IPR003958">
    <property type="entry name" value="CBFA_NFYB_domain"/>
</dbReference>
<accession>U4LWA5</accession>
<comment type="subcellular location">
    <subcellularLocation>
        <location evidence="1">Nucleus</location>
    </subcellularLocation>
</comment>
<dbReference type="AlphaFoldDB" id="U4LWA5"/>
<dbReference type="Pfam" id="PF00808">
    <property type="entry name" value="CBFD_NFYB_HMF"/>
    <property type="match status" value="1"/>
</dbReference>
<evidence type="ECO:0000256" key="2">
    <source>
        <dbReference type="ARBA" id="ARBA00023242"/>
    </source>
</evidence>
<dbReference type="GO" id="GO:0008623">
    <property type="term" value="C:CHRAC"/>
    <property type="evidence" value="ECO:0007669"/>
    <property type="project" value="TreeGrafter"/>
</dbReference>
<evidence type="ECO:0000256" key="3">
    <source>
        <dbReference type="SAM" id="MobiDB-lite"/>
    </source>
</evidence>
<dbReference type="SUPFAM" id="SSF47113">
    <property type="entry name" value="Histone-fold"/>
    <property type="match status" value="1"/>
</dbReference>
<evidence type="ECO:0000313" key="6">
    <source>
        <dbReference type="Proteomes" id="UP000018144"/>
    </source>
</evidence>
<name>U4LWA5_PYROM</name>
<gene>
    <name evidence="5" type="ORF">PCON_01166</name>
</gene>
<keyword evidence="2" id="KW-0539">Nucleus</keyword>
<reference evidence="5 6" key="1">
    <citation type="journal article" date="2013" name="PLoS Genet.">
        <title>The genome and development-dependent transcriptomes of Pyronema confluens: a window into fungal evolution.</title>
        <authorList>
            <person name="Traeger S."/>
            <person name="Altegoer F."/>
            <person name="Freitag M."/>
            <person name="Gabaldon T."/>
            <person name="Kempken F."/>
            <person name="Kumar A."/>
            <person name="Marcet-Houben M."/>
            <person name="Poggeler S."/>
            <person name="Stajich J.E."/>
            <person name="Nowrousian M."/>
        </authorList>
    </citation>
    <scope>NUCLEOTIDE SEQUENCE [LARGE SCALE GENOMIC DNA]</scope>
    <source>
        <strain evidence="6">CBS 100304</strain>
        <tissue evidence="5">Vegetative mycelium</tissue>
    </source>
</reference>
<feature type="region of interest" description="Disordered" evidence="3">
    <location>
        <begin position="109"/>
        <end position="208"/>
    </location>
</feature>
<dbReference type="InterPro" id="IPR009072">
    <property type="entry name" value="Histone-fold"/>
</dbReference>
<evidence type="ECO:0000313" key="5">
    <source>
        <dbReference type="EMBL" id="CCX33456.1"/>
    </source>
</evidence>
<dbReference type="EMBL" id="HF936097">
    <property type="protein sequence ID" value="CCX33456.1"/>
    <property type="molecule type" value="Genomic_DNA"/>
</dbReference>
<feature type="compositionally biased region" description="Acidic residues" evidence="3">
    <location>
        <begin position="199"/>
        <end position="208"/>
    </location>
</feature>
<protein>
    <submittedName>
        <fullName evidence="5">Similar to DNA polymerase epsilon subunit C acc. no. Q6BX14</fullName>
    </submittedName>
</protein>
<dbReference type="InterPro" id="IPR050568">
    <property type="entry name" value="Transcr_DNA_Rep_Reg"/>
</dbReference>
<dbReference type="eggNOG" id="KOG1657">
    <property type="taxonomic scope" value="Eukaryota"/>
</dbReference>
<dbReference type="OMA" id="AKCDPEH"/>
<evidence type="ECO:0000256" key="1">
    <source>
        <dbReference type="ARBA" id="ARBA00004123"/>
    </source>
</evidence>
<dbReference type="Gene3D" id="1.10.20.10">
    <property type="entry name" value="Histone, subunit A"/>
    <property type="match status" value="1"/>
</dbReference>
<dbReference type="PANTHER" id="PTHR10252">
    <property type="entry name" value="HISTONE-LIKE TRANSCRIPTION FACTOR CCAAT-RELATED"/>
    <property type="match status" value="1"/>
</dbReference>
<feature type="domain" description="Transcription factor CBF/NF-Y/archaeal histone" evidence="4">
    <location>
        <begin position="23"/>
        <end position="82"/>
    </location>
</feature>
<sequence>MPPRSDIPTNYQDPEVATGTSLLPRSRIMKIIKTDEDIYQCNKQATHLVQVATEMFIQYLSEQGVRSLAAERKQRKTVQYKDFAYEGIANAVARIDNLEFLSDVIPQQLAAPKQTTEREPKTGKSKKKDSTTTGGQKTLSSMLKPKAVAEKKEKEKEKERDPASDDDDTKEEKGEGKGEGNGGEKDNDSDHFEPLKASEDDDEDVVMG</sequence>
<keyword evidence="6" id="KW-1185">Reference proteome</keyword>
<dbReference type="GO" id="GO:0046982">
    <property type="term" value="F:protein heterodimerization activity"/>
    <property type="evidence" value="ECO:0007669"/>
    <property type="project" value="InterPro"/>
</dbReference>